<gene>
    <name evidence="3" type="ORF">PTSG_00742</name>
</gene>
<accession>F2TXC4</accession>
<dbReference type="KEGG" id="sre:PTSG_00742"/>
<feature type="region of interest" description="Disordered" evidence="1">
    <location>
        <begin position="646"/>
        <end position="670"/>
    </location>
</feature>
<dbReference type="FunCoup" id="F2TXC4">
    <property type="interactions" value="103"/>
</dbReference>
<feature type="compositionally biased region" description="Low complexity" evidence="1">
    <location>
        <begin position="126"/>
        <end position="147"/>
    </location>
</feature>
<dbReference type="Pfam" id="PF21049">
    <property type="entry name" value="CFA69_ARM_rpt"/>
    <property type="match status" value="3"/>
</dbReference>
<dbReference type="AlphaFoldDB" id="F2TXC4"/>
<dbReference type="InterPro" id="IPR048733">
    <property type="entry name" value="CFA69_ARM_dom"/>
</dbReference>
<dbReference type="GO" id="GO:1902093">
    <property type="term" value="P:positive regulation of flagellated sperm motility"/>
    <property type="evidence" value="ECO:0007669"/>
    <property type="project" value="TreeGrafter"/>
</dbReference>
<evidence type="ECO:0000259" key="2">
    <source>
        <dbReference type="Pfam" id="PF21049"/>
    </source>
</evidence>
<feature type="region of interest" description="Disordered" evidence="1">
    <location>
        <begin position="126"/>
        <end position="203"/>
    </location>
</feature>
<organism evidence="4">
    <name type="scientific">Salpingoeca rosetta (strain ATCC 50818 / BSB-021)</name>
    <dbReference type="NCBI Taxonomy" id="946362"/>
    <lineage>
        <taxon>Eukaryota</taxon>
        <taxon>Choanoflagellata</taxon>
        <taxon>Craspedida</taxon>
        <taxon>Salpingoecidae</taxon>
        <taxon>Salpingoeca</taxon>
    </lineage>
</organism>
<feature type="compositionally biased region" description="Low complexity" evidence="1">
    <location>
        <begin position="177"/>
        <end position="189"/>
    </location>
</feature>
<protein>
    <recommendedName>
        <fullName evidence="2">Cilia- and flagella-associated protein 69 ARM repeats domain-containing protein</fullName>
    </recommendedName>
</protein>
<feature type="compositionally biased region" description="Low complexity" evidence="1">
    <location>
        <begin position="660"/>
        <end position="670"/>
    </location>
</feature>
<feature type="compositionally biased region" description="Polar residues" evidence="1">
    <location>
        <begin position="792"/>
        <end position="802"/>
    </location>
</feature>
<evidence type="ECO:0000313" key="4">
    <source>
        <dbReference type="Proteomes" id="UP000007799"/>
    </source>
</evidence>
<feature type="region of interest" description="Disordered" evidence="1">
    <location>
        <begin position="376"/>
        <end position="438"/>
    </location>
</feature>
<dbReference type="OMA" id="CNTRIGC"/>
<dbReference type="InterPro" id="IPR016024">
    <property type="entry name" value="ARM-type_fold"/>
</dbReference>
<dbReference type="GeneID" id="16078804"/>
<dbReference type="PANTHER" id="PTHR14716">
    <property type="entry name" value="CILIA- AND FLAGELLA-ASSOCIATED PROTEIN 69"/>
    <property type="match status" value="1"/>
</dbReference>
<evidence type="ECO:0000313" key="3">
    <source>
        <dbReference type="EMBL" id="EGD76033.1"/>
    </source>
</evidence>
<dbReference type="InterPro" id="IPR011989">
    <property type="entry name" value="ARM-like"/>
</dbReference>
<evidence type="ECO:0000256" key="1">
    <source>
        <dbReference type="SAM" id="MobiDB-lite"/>
    </source>
</evidence>
<dbReference type="InParanoid" id="F2TXC4"/>
<reference evidence="3" key="1">
    <citation type="submission" date="2009-08" db="EMBL/GenBank/DDBJ databases">
        <title>Annotation of Salpingoeca rosetta.</title>
        <authorList>
            <consortium name="The Broad Institute Genome Sequencing Platform"/>
            <person name="Russ C."/>
            <person name="Cuomo C."/>
            <person name="Burger G."/>
            <person name="Gray M.W."/>
            <person name="Holland P.W.H."/>
            <person name="King N."/>
            <person name="Lang F.B.F."/>
            <person name="Roger A.J."/>
            <person name="Ruiz-Trillo I."/>
            <person name="Young S.K."/>
            <person name="Zeng Q."/>
            <person name="Gargeya S."/>
            <person name="Alvarado L."/>
            <person name="Berlin A."/>
            <person name="Chapman S.B."/>
            <person name="Chen Z."/>
            <person name="Freedman E."/>
            <person name="Gellesch M."/>
            <person name="Goldberg J."/>
            <person name="Griggs A."/>
            <person name="Gujja S."/>
            <person name="Heilman E."/>
            <person name="Heiman D."/>
            <person name="Howarth C."/>
            <person name="Mehta T."/>
            <person name="Neiman D."/>
            <person name="Pearson M."/>
            <person name="Roberts A."/>
            <person name="Saif S."/>
            <person name="Shea T."/>
            <person name="Shenoy N."/>
            <person name="Sisk P."/>
            <person name="Stolte C."/>
            <person name="Sykes S."/>
            <person name="White J."/>
            <person name="Yandava C."/>
            <person name="Haas B."/>
            <person name="Nusbaum C."/>
            <person name="Birren B."/>
        </authorList>
    </citation>
    <scope>NUCLEOTIDE SEQUENCE [LARGE SCALE GENOMIC DNA]</scope>
    <source>
        <strain evidence="3">ATCC 50818</strain>
    </source>
</reference>
<dbReference type="PANTHER" id="PTHR14716:SF0">
    <property type="entry name" value="CILIA- AND FLAGELLA-ASSOCIATED PROTEIN 69"/>
    <property type="match status" value="1"/>
</dbReference>
<dbReference type="OrthoDB" id="191673at2759"/>
<dbReference type="EMBL" id="GL832956">
    <property type="protein sequence ID" value="EGD76033.1"/>
    <property type="molecule type" value="Genomic_DNA"/>
</dbReference>
<dbReference type="Proteomes" id="UP000007799">
    <property type="component" value="Unassembled WGS sequence"/>
</dbReference>
<dbReference type="GO" id="GO:0097225">
    <property type="term" value="C:sperm midpiece"/>
    <property type="evidence" value="ECO:0007669"/>
    <property type="project" value="TreeGrafter"/>
</dbReference>
<feature type="region of interest" description="Disordered" evidence="1">
    <location>
        <begin position="786"/>
        <end position="838"/>
    </location>
</feature>
<dbReference type="SUPFAM" id="SSF48371">
    <property type="entry name" value="ARM repeat"/>
    <property type="match status" value="1"/>
</dbReference>
<keyword evidence="4" id="KW-1185">Reference proteome</keyword>
<dbReference type="RefSeq" id="XP_004998208.1">
    <property type="nucleotide sequence ID" value="XM_004998151.1"/>
</dbReference>
<name>F2TXC4_SALR5</name>
<dbReference type="eggNOG" id="ENOG502QV2V">
    <property type="taxonomic scope" value="Eukaryota"/>
</dbReference>
<feature type="domain" description="Cilia- and flagella-associated protein 69 ARM repeats" evidence="2">
    <location>
        <begin position="442"/>
        <end position="718"/>
    </location>
</feature>
<sequence length="1178" mass="128827">MSPSHEHQPVYSILAVPSVCSFASRPLETLKIVNDFREHSAIAAKHLNNSNNSSAALLVACPNISPLSLSLAVSRQSTGVHLFEQQPIMDAAPPMTRSQSESLASSMKKQMPQFPHPNTVIRDAGAQSTSATTATAGTTAASLGASTRKMPVPPPIPLSSSTSSRTSTLKRRVFAVSTDSSQQQDTKQQTPPPPAVTQDQQTGATNDVAKLYKLLTGKHSQALEERHDHALRKVLKRRPDGYIVEDLQPLPLVLEDLAARAQANPTSSYAQHLVHMLELLVKPIDFADLADQRDLNEAEKHLAAVVSAVTALLNSATSTVLATAIFVLDHLVAAQISAKRNRVSAGGVARAWQDVEIRVVEQSRIAASLRRPLEMMLAGTDDNTGRRGSRSRTDTTANKGRHQQQQQQQHNDADTATASHRRSHPHVQGSSRSPRACELDNETQGRLLSVAWGCSTLPPQQHQMVKEGLPRTLCLILGSPHCDVNSQEGLLIIEMLWNCMEGPDKADVVALLDSSKCTQALTDGLRAAFQRGDSKAMKQARNDLIALIALFTRQPSLRDNLVTGHTFEFMLRFACCGDVPTRHPDCRSLRLNNSDEDFEALKLLLTSIVPLLRDPNAREVIQASNIVPLCLKYMQYDQDADLSLAAQHRPSPMKRKTEGAAPTTAAPRPRNWTASQYEELQLLVLSILPSLLPAILPDFSMEDGAATLVRMLNWALNTGIDASRHHRTKKIQGAANSFLATQDFSVHRHEQDPTDASVNNGKRVHTLHIMKAIEVLFADSGVSGVGGAHSRGGSQSTSTNDSIDGGLARSESTEVKHSNGGGGGGDHEHDDDDDDDERLKQELQQQLLDEGLLSLLLTYLSVFSPTMDDMVLILKTHAWRLCSLLCTDRQQAQDQFHPAGGVETVLSYLKLDLASVCADEENHNLMLATLDACWSCVVPCEAARALFLKSEGVYVLLDILEGSPDSLLNIVLGILTDLAEHPHVTKHMTHWSGRQHASVVALLVALWEKECTRLGCPTRFSAVSDTQPFPLQAHDHPGSAVANVYANLLGKIYSLLSFIGFDLAYDIARPAEKATLVVIEQYLNLKSGEVWHEIAEELKHEGIQPVEHDEECLRLANLSNLETIQGIAERQEEALHEEAQQTRHEEQKAFATLRQSVRLADALAQEEQAFVQSTSGYA</sequence>
<dbReference type="InterPro" id="IPR048732">
    <property type="entry name" value="CFA69"/>
</dbReference>
<feature type="domain" description="Cilia- and flagella-associated protein 69 ARM repeats" evidence="2">
    <location>
        <begin position="207"/>
        <end position="375"/>
    </location>
</feature>
<dbReference type="GO" id="GO:0097730">
    <property type="term" value="C:non-motile cilium"/>
    <property type="evidence" value="ECO:0007669"/>
    <property type="project" value="TreeGrafter"/>
</dbReference>
<feature type="domain" description="Cilia- and flagella-associated protein 69 ARM repeats" evidence="2">
    <location>
        <begin position="841"/>
        <end position="1094"/>
    </location>
</feature>
<dbReference type="Gene3D" id="1.25.10.10">
    <property type="entry name" value="Leucine-rich Repeat Variant"/>
    <property type="match status" value="1"/>
</dbReference>
<proteinExistence type="predicted"/>